<sequence>MHPSIDSPIYLDANATEILRPSARQAVLEGLNMEGNPSSVHYYGRQARQALETARKNIASYFQRDRESCVFTSGATEADALALHAFGFAEKRRILVGATEHDAILQSAPGAIKLPVNSQGLLDLDVLRQYLQDGVPSLVCIMAANNETGILSPLEDAARLCRDYGARLHIDAVQIIGRLALSLTAIESASLAISGHKFGGPKGVGALILAEDIPIAPLFTGGGQERGRRGGTPALANILGMAAALKESSQQNWEPIRNLRDKLELVIQEAGGESLNAGLARLPNTLSVVLPGVSAQTQLMMLDLAGYCVSAGSACSSGKVSSSHVLQAMGLGEKAGQAIRISLPWNIQPDAIESFGKAYRDMTQRLLKG</sequence>
<keyword evidence="13" id="KW-1185">Reference proteome</keyword>
<dbReference type="AlphaFoldDB" id="A0A6P1NC58"/>
<evidence type="ECO:0000256" key="6">
    <source>
        <dbReference type="ARBA" id="ARBA00022723"/>
    </source>
</evidence>
<dbReference type="Gene3D" id="3.40.640.10">
    <property type="entry name" value="Type I PLP-dependent aspartate aminotransferase-like (Major domain)"/>
    <property type="match status" value="1"/>
</dbReference>
<organism evidence="12 13">
    <name type="scientific">Aristophania vespae</name>
    <dbReference type="NCBI Taxonomy" id="2697033"/>
    <lineage>
        <taxon>Bacteria</taxon>
        <taxon>Pseudomonadati</taxon>
        <taxon>Pseudomonadota</taxon>
        <taxon>Alphaproteobacteria</taxon>
        <taxon>Acetobacterales</taxon>
        <taxon>Acetobacteraceae</taxon>
        <taxon>Aristophania</taxon>
    </lineage>
</organism>
<dbReference type="Gene3D" id="3.90.1150.10">
    <property type="entry name" value="Aspartate Aminotransferase, domain 1"/>
    <property type="match status" value="1"/>
</dbReference>
<keyword evidence="8" id="KW-0408">Iron</keyword>
<evidence type="ECO:0000256" key="4">
    <source>
        <dbReference type="ARBA" id="ARBA00013558"/>
    </source>
</evidence>
<accession>A0A6P1NC58</accession>
<dbReference type="PANTHER" id="PTHR11601:SF34">
    <property type="entry name" value="CYSTEINE DESULFURASE"/>
    <property type="match status" value="1"/>
</dbReference>
<evidence type="ECO:0000256" key="1">
    <source>
        <dbReference type="ARBA" id="ARBA00001933"/>
    </source>
</evidence>
<keyword evidence="12" id="KW-0032">Aminotransferase</keyword>
<keyword evidence="9" id="KW-0411">Iron-sulfur</keyword>
<dbReference type="InterPro" id="IPR015424">
    <property type="entry name" value="PyrdxlP-dep_Trfase"/>
</dbReference>
<feature type="domain" description="Aminotransferase class V" evidence="11">
    <location>
        <begin position="9"/>
        <end position="352"/>
    </location>
</feature>
<dbReference type="GO" id="GO:0051536">
    <property type="term" value="F:iron-sulfur cluster binding"/>
    <property type="evidence" value="ECO:0007669"/>
    <property type="project" value="UniProtKB-KW"/>
</dbReference>
<dbReference type="InterPro" id="IPR000192">
    <property type="entry name" value="Aminotrans_V_dom"/>
</dbReference>
<comment type="similarity">
    <text evidence="3">Belongs to the class-V pyridoxal-phosphate-dependent aminotransferase family. NifS/IscS subfamily.</text>
</comment>
<dbReference type="InterPro" id="IPR016454">
    <property type="entry name" value="Cysteine_dSase"/>
</dbReference>
<evidence type="ECO:0000256" key="2">
    <source>
        <dbReference type="ARBA" id="ARBA00003120"/>
    </source>
</evidence>
<evidence type="ECO:0000259" key="11">
    <source>
        <dbReference type="Pfam" id="PF00266"/>
    </source>
</evidence>
<evidence type="ECO:0000256" key="5">
    <source>
        <dbReference type="ARBA" id="ARBA00022679"/>
    </source>
</evidence>
<dbReference type="EMBL" id="CP047652">
    <property type="protein sequence ID" value="QHI95039.1"/>
    <property type="molecule type" value="Genomic_DNA"/>
</dbReference>
<evidence type="ECO:0000313" key="13">
    <source>
        <dbReference type="Proteomes" id="UP000463975"/>
    </source>
</evidence>
<evidence type="ECO:0000256" key="8">
    <source>
        <dbReference type="ARBA" id="ARBA00023004"/>
    </source>
</evidence>
<comment type="cofactor">
    <cofactor evidence="1">
        <name>pyridoxal 5'-phosphate</name>
        <dbReference type="ChEBI" id="CHEBI:597326"/>
    </cofactor>
</comment>
<comment type="function">
    <text evidence="2">Catalyzes the removal of elemental sulfur atoms from cysteine to produce alanine. Seems to participate in the biosynthesis of the nitrogenase metalloclusters by providing the inorganic sulfur required for the Fe-S core formation.</text>
</comment>
<evidence type="ECO:0000256" key="9">
    <source>
        <dbReference type="ARBA" id="ARBA00023014"/>
    </source>
</evidence>
<comment type="catalytic activity">
    <reaction evidence="10">
        <text>(sulfur carrier)-H + L-cysteine = (sulfur carrier)-SH + L-alanine</text>
        <dbReference type="Rhea" id="RHEA:43892"/>
        <dbReference type="Rhea" id="RHEA-COMP:14737"/>
        <dbReference type="Rhea" id="RHEA-COMP:14739"/>
        <dbReference type="ChEBI" id="CHEBI:29917"/>
        <dbReference type="ChEBI" id="CHEBI:35235"/>
        <dbReference type="ChEBI" id="CHEBI:57972"/>
        <dbReference type="ChEBI" id="CHEBI:64428"/>
        <dbReference type="EC" id="2.8.1.7"/>
    </reaction>
</comment>
<dbReference type="KEGG" id="bomb:GT348_00790"/>
<dbReference type="GO" id="GO:0031071">
    <property type="term" value="F:cysteine desulfurase activity"/>
    <property type="evidence" value="ECO:0007669"/>
    <property type="project" value="UniProtKB-EC"/>
</dbReference>
<evidence type="ECO:0000256" key="7">
    <source>
        <dbReference type="ARBA" id="ARBA00022898"/>
    </source>
</evidence>
<dbReference type="GO" id="GO:0008483">
    <property type="term" value="F:transaminase activity"/>
    <property type="evidence" value="ECO:0007669"/>
    <property type="project" value="UniProtKB-KW"/>
</dbReference>
<proteinExistence type="inferred from homology"/>
<keyword evidence="5 12" id="KW-0808">Transferase</keyword>
<dbReference type="InterPro" id="IPR015422">
    <property type="entry name" value="PyrdxlP-dep_Trfase_small"/>
</dbReference>
<protein>
    <recommendedName>
        <fullName evidence="4">Cysteine desulfurase</fullName>
    </recommendedName>
</protein>
<dbReference type="Pfam" id="PF00266">
    <property type="entry name" value="Aminotran_5"/>
    <property type="match status" value="1"/>
</dbReference>
<name>A0A6P1NC58_9PROT</name>
<dbReference type="GO" id="GO:0046872">
    <property type="term" value="F:metal ion binding"/>
    <property type="evidence" value="ECO:0007669"/>
    <property type="project" value="UniProtKB-KW"/>
</dbReference>
<evidence type="ECO:0000256" key="10">
    <source>
        <dbReference type="ARBA" id="ARBA00050776"/>
    </source>
</evidence>
<dbReference type="SUPFAM" id="SSF53383">
    <property type="entry name" value="PLP-dependent transferases"/>
    <property type="match status" value="1"/>
</dbReference>
<evidence type="ECO:0000256" key="3">
    <source>
        <dbReference type="ARBA" id="ARBA00006490"/>
    </source>
</evidence>
<evidence type="ECO:0000313" key="12">
    <source>
        <dbReference type="EMBL" id="QHI95039.1"/>
    </source>
</evidence>
<dbReference type="PIRSF" id="PIRSF005572">
    <property type="entry name" value="NifS"/>
    <property type="match status" value="1"/>
</dbReference>
<keyword evidence="7" id="KW-0663">Pyridoxal phosphate</keyword>
<dbReference type="Proteomes" id="UP000463975">
    <property type="component" value="Chromosome"/>
</dbReference>
<dbReference type="RefSeq" id="WP_160618117.1">
    <property type="nucleotide sequence ID" value="NZ_CP047652.1"/>
</dbReference>
<gene>
    <name evidence="12" type="ORF">GT348_00790</name>
</gene>
<reference evidence="12 13" key="1">
    <citation type="submission" date="2020-01" db="EMBL/GenBank/DDBJ databases">
        <title>Genome sequencing of strain KACC 21507.</title>
        <authorList>
            <person name="Heo J."/>
            <person name="Kim S.-J."/>
            <person name="Kim J.-S."/>
            <person name="Hong S.-B."/>
            <person name="Kwon S.-W."/>
        </authorList>
    </citation>
    <scope>NUCLEOTIDE SEQUENCE [LARGE SCALE GENOMIC DNA]</scope>
    <source>
        <strain evidence="12 13">KACC 21507</strain>
    </source>
</reference>
<keyword evidence="6" id="KW-0479">Metal-binding</keyword>
<dbReference type="PANTHER" id="PTHR11601">
    <property type="entry name" value="CYSTEINE DESULFURYLASE FAMILY MEMBER"/>
    <property type="match status" value="1"/>
</dbReference>
<dbReference type="Gene3D" id="1.10.260.50">
    <property type="match status" value="1"/>
</dbReference>
<dbReference type="InterPro" id="IPR015421">
    <property type="entry name" value="PyrdxlP-dep_Trfase_major"/>
</dbReference>